<keyword evidence="4" id="KW-1185">Reference proteome</keyword>
<evidence type="ECO:0000256" key="1">
    <source>
        <dbReference type="ARBA" id="ARBA00022741"/>
    </source>
</evidence>
<dbReference type="PANTHER" id="PTHR43384">
    <property type="entry name" value="SEPTUM SITE-DETERMINING PROTEIN MIND HOMOLOG, CHLOROPLASTIC-RELATED"/>
    <property type="match status" value="1"/>
</dbReference>
<evidence type="ECO:0000313" key="3">
    <source>
        <dbReference type="EMBL" id="SJZ48255.1"/>
    </source>
</evidence>
<proteinExistence type="predicted"/>
<dbReference type="AlphaFoldDB" id="A0A1T4L0M6"/>
<dbReference type="GO" id="GO:0016887">
    <property type="term" value="F:ATP hydrolysis activity"/>
    <property type="evidence" value="ECO:0007669"/>
    <property type="project" value="TreeGrafter"/>
</dbReference>
<dbReference type="SUPFAM" id="SSF52540">
    <property type="entry name" value="P-loop containing nucleoside triphosphate hydrolases"/>
    <property type="match status" value="1"/>
</dbReference>
<dbReference type="EMBL" id="FUXB01000002">
    <property type="protein sequence ID" value="SJZ48255.1"/>
    <property type="molecule type" value="Genomic_DNA"/>
</dbReference>
<dbReference type="OrthoDB" id="6250531at2"/>
<organism evidence="3 4">
    <name type="scientific">Vibrio cincinnatiensis DSM 19608</name>
    <dbReference type="NCBI Taxonomy" id="1123491"/>
    <lineage>
        <taxon>Bacteria</taxon>
        <taxon>Pseudomonadati</taxon>
        <taxon>Pseudomonadota</taxon>
        <taxon>Gammaproteobacteria</taxon>
        <taxon>Vibrionales</taxon>
        <taxon>Vibrionaceae</taxon>
        <taxon>Vibrio</taxon>
    </lineage>
</organism>
<dbReference type="Gene3D" id="3.40.50.2300">
    <property type="match status" value="1"/>
</dbReference>
<keyword evidence="2" id="KW-0067">ATP-binding</keyword>
<dbReference type="RefSeq" id="WP_078924830.1">
    <property type="nucleotide sequence ID" value="NZ_FUXB01000002.1"/>
</dbReference>
<accession>A0A1T4L0M6</accession>
<reference evidence="4" key="1">
    <citation type="submission" date="2017-02" db="EMBL/GenBank/DDBJ databases">
        <authorList>
            <person name="Varghese N."/>
            <person name="Submissions S."/>
        </authorList>
    </citation>
    <scope>NUCLEOTIDE SEQUENCE [LARGE SCALE GENOMIC DNA]</scope>
    <source>
        <strain evidence="4">DSM 19608</strain>
    </source>
</reference>
<name>A0A1T4L0M6_VIBCI</name>
<dbReference type="InterPro" id="IPR027417">
    <property type="entry name" value="P-loop_NTPase"/>
</dbReference>
<dbReference type="InterPro" id="IPR050625">
    <property type="entry name" value="ParA/MinD_ATPase"/>
</dbReference>
<gene>
    <name evidence="3" type="ORF">SAMN02745782_00419</name>
</gene>
<dbReference type="STRING" id="1123491.SAMN02745782_00419"/>
<dbReference type="Proteomes" id="UP000190834">
    <property type="component" value="Unassembled WGS sequence"/>
</dbReference>
<evidence type="ECO:0000313" key="4">
    <source>
        <dbReference type="Proteomes" id="UP000190834"/>
    </source>
</evidence>
<protein>
    <submittedName>
        <fullName evidence="3">Pilus assembly protein CpaE</fullName>
    </submittedName>
</protein>
<sequence length="417" mass="46334">MFDLVDLLSKKQQTESIEQQKITSVLFYQTAECQELVQEAFRFEGIVPPAMARNQDDQIADHVRQSDIEIVIVELNNSKDVSTDAERISHLLPNHASVIVVGSEDAISTIRNLKAMGFYYVFWPVSKQEFIDFVRSVYDNRQRSSHRGPGKKRRAKYISILGSKGGVGTSFITAEVAHQLSSARKTSCLVVEQNYHGGNLDILMGIRKLEKRKIQKGSLASSLDSASAQSLLHKQNPMLSMLALASEQLDTLSLLDYSNVVVDQLSEEVNFILEDLSSSVGFSLEADKFLAHADMVVLVIDPTVSSVREAARLKERVHKLNSNPALRLITVLNHTVANKLATAGKQEAETILKQPIDIEIPYCDAINATILEDKRVVASKLKAAEPLKQLTSLLLGETLVQAKGSFLQHIQQWLKKS</sequence>
<dbReference type="Gene3D" id="3.40.50.300">
    <property type="entry name" value="P-loop containing nucleotide triphosphate hydrolases"/>
    <property type="match status" value="1"/>
</dbReference>
<dbReference type="GO" id="GO:0051782">
    <property type="term" value="P:negative regulation of cell division"/>
    <property type="evidence" value="ECO:0007669"/>
    <property type="project" value="TreeGrafter"/>
</dbReference>
<evidence type="ECO:0000256" key="2">
    <source>
        <dbReference type="ARBA" id="ARBA00022840"/>
    </source>
</evidence>
<keyword evidence="1" id="KW-0547">Nucleotide-binding</keyword>
<dbReference type="GO" id="GO:0005524">
    <property type="term" value="F:ATP binding"/>
    <property type="evidence" value="ECO:0007669"/>
    <property type="project" value="UniProtKB-KW"/>
</dbReference>
<dbReference type="PANTHER" id="PTHR43384:SF6">
    <property type="entry name" value="SEPTUM SITE-DETERMINING PROTEIN MIND HOMOLOG, CHLOROPLASTIC"/>
    <property type="match status" value="1"/>
</dbReference>
<dbReference type="GO" id="GO:0005829">
    <property type="term" value="C:cytosol"/>
    <property type="evidence" value="ECO:0007669"/>
    <property type="project" value="TreeGrafter"/>
</dbReference>
<dbReference type="GO" id="GO:0009898">
    <property type="term" value="C:cytoplasmic side of plasma membrane"/>
    <property type="evidence" value="ECO:0007669"/>
    <property type="project" value="TreeGrafter"/>
</dbReference>
<dbReference type="GeneID" id="70583364"/>